<keyword evidence="3" id="KW-0449">Lipoprotein</keyword>
<dbReference type="SUPFAM" id="SSF89392">
    <property type="entry name" value="Prokaryotic lipoproteins and lipoprotein localization factors"/>
    <property type="match status" value="1"/>
</dbReference>
<reference evidence="4" key="1">
    <citation type="submission" date="2016-10" db="EMBL/GenBank/DDBJ databases">
        <authorList>
            <person name="Varghese N."/>
            <person name="Submissions S."/>
        </authorList>
    </citation>
    <scope>NUCLEOTIDE SEQUENCE [LARGE SCALE GENOMIC DNA]</scope>
    <source>
        <strain evidence="4">CGMCC 1.11014</strain>
    </source>
</reference>
<dbReference type="Gene3D" id="2.50.20.10">
    <property type="entry name" value="Lipoprotein localisation LolA/LolB/LppX"/>
    <property type="match status" value="1"/>
</dbReference>
<dbReference type="STRING" id="1035707.SAMN05216552_1009128"/>
<sequence length="204" mass="21573">MRKILITAALLGACAAAPAIAHAAAPIAKIQAMLAKPEVLCGRFDQTKQLAGMKKPLASHGRFCVVAGKGVLWRTLKPFPNTLRLTRDEIVHFQGERVAMRLEAKNEPVVRMINSVLFSLLGGDLAQLDKLFEVDGTADAAGWQVALKAREPALAKAIGAISLEGGAHVKNIVMNEASGDKTTIVFSAMQAGASAMTSEEAALF</sequence>
<protein>
    <submittedName>
        <fullName evidence="3">Outer membrane lipoprotein carrier protein LolA</fullName>
    </submittedName>
</protein>
<dbReference type="Pfam" id="PF19574">
    <property type="entry name" value="LolA_3"/>
    <property type="match status" value="1"/>
</dbReference>
<keyword evidence="1 2" id="KW-0732">Signal</keyword>
<evidence type="ECO:0000313" key="4">
    <source>
        <dbReference type="Proteomes" id="UP000199391"/>
    </source>
</evidence>
<evidence type="ECO:0000256" key="1">
    <source>
        <dbReference type="ARBA" id="ARBA00022729"/>
    </source>
</evidence>
<dbReference type="EMBL" id="FPBO01000009">
    <property type="protein sequence ID" value="SFU77573.1"/>
    <property type="molecule type" value="Genomic_DNA"/>
</dbReference>
<organism evidence="3 4">
    <name type="scientific">Pseudoduganella namucuonensis</name>
    <dbReference type="NCBI Taxonomy" id="1035707"/>
    <lineage>
        <taxon>Bacteria</taxon>
        <taxon>Pseudomonadati</taxon>
        <taxon>Pseudomonadota</taxon>
        <taxon>Betaproteobacteria</taxon>
        <taxon>Burkholderiales</taxon>
        <taxon>Oxalobacteraceae</taxon>
        <taxon>Telluria group</taxon>
        <taxon>Pseudoduganella</taxon>
    </lineage>
</organism>
<dbReference type="InterPro" id="IPR004564">
    <property type="entry name" value="OM_lipoprot_carrier_LolA-like"/>
</dbReference>
<accession>A0A1I7IXA1</accession>
<dbReference type="OrthoDB" id="7025041at2"/>
<gene>
    <name evidence="3" type="ORF">SAMN05216552_1009128</name>
</gene>
<evidence type="ECO:0000256" key="2">
    <source>
        <dbReference type="SAM" id="SignalP"/>
    </source>
</evidence>
<feature type="chain" id="PRO_5011751581" evidence="2">
    <location>
        <begin position="24"/>
        <end position="204"/>
    </location>
</feature>
<dbReference type="AlphaFoldDB" id="A0A1I7IXA1"/>
<dbReference type="InterPro" id="IPR029046">
    <property type="entry name" value="LolA/LolB/LppX"/>
</dbReference>
<proteinExistence type="predicted"/>
<name>A0A1I7IXA1_9BURK</name>
<dbReference type="Proteomes" id="UP000199391">
    <property type="component" value="Unassembled WGS sequence"/>
</dbReference>
<evidence type="ECO:0000313" key="3">
    <source>
        <dbReference type="EMBL" id="SFU77573.1"/>
    </source>
</evidence>
<dbReference type="CDD" id="cd16325">
    <property type="entry name" value="LolA"/>
    <property type="match status" value="1"/>
</dbReference>
<dbReference type="RefSeq" id="WP_093555779.1">
    <property type="nucleotide sequence ID" value="NZ_FPBO01000009.1"/>
</dbReference>
<keyword evidence="4" id="KW-1185">Reference proteome</keyword>
<feature type="signal peptide" evidence="2">
    <location>
        <begin position="1"/>
        <end position="23"/>
    </location>
</feature>